<evidence type="ECO:0000313" key="2">
    <source>
        <dbReference type="EMBL" id="KAF6289470.1"/>
    </source>
</evidence>
<feature type="domain" description="KRAB" evidence="1">
    <location>
        <begin position="23"/>
        <end position="94"/>
    </location>
</feature>
<protein>
    <submittedName>
        <fullName evidence="2">Zinc finger protein 470</fullName>
    </submittedName>
</protein>
<dbReference type="AlphaFoldDB" id="A0A7J7SM88"/>
<evidence type="ECO:0000313" key="3">
    <source>
        <dbReference type="Proteomes" id="UP000585614"/>
    </source>
</evidence>
<accession>A0A7J7SM88</accession>
<comment type="caution">
    <text evidence="2">The sequence shown here is derived from an EMBL/GenBank/DDBJ whole genome shotgun (WGS) entry which is preliminary data.</text>
</comment>
<dbReference type="Pfam" id="PF01352">
    <property type="entry name" value="KRAB"/>
    <property type="match status" value="1"/>
</dbReference>
<dbReference type="Gene3D" id="6.10.140.140">
    <property type="match status" value="1"/>
</dbReference>
<dbReference type="InterPro" id="IPR001909">
    <property type="entry name" value="KRAB"/>
</dbReference>
<proteinExistence type="predicted"/>
<sequence length="198" mass="22897">MRGQEEEEVMGIELFQAMSLDSVTFTDVAIDFSQDEWQWLNLAQRTLYKKVMLENYRNLVSVGLCIFKPDVISLLEQDKEPWVTNEEMKGVLCPDMEYVWMTKELSPNLDIYEEKLSQAMIMERLTTYDLECSTLGRNWKCEDLCEREPFSLPLPFEDTISSFPLSNWRMVLMDLASQILWSLKGSGSVSSSDSSLKG</sequence>
<dbReference type="GO" id="GO:0006355">
    <property type="term" value="P:regulation of DNA-templated transcription"/>
    <property type="evidence" value="ECO:0007669"/>
    <property type="project" value="InterPro"/>
</dbReference>
<dbReference type="PROSITE" id="PS50805">
    <property type="entry name" value="KRAB"/>
    <property type="match status" value="1"/>
</dbReference>
<gene>
    <name evidence="2" type="ORF">mRhiFer1_018843</name>
</gene>
<dbReference type="SUPFAM" id="SSF109640">
    <property type="entry name" value="KRAB domain (Kruppel-associated box)"/>
    <property type="match status" value="1"/>
</dbReference>
<dbReference type="Proteomes" id="UP000585614">
    <property type="component" value="Unassembled WGS sequence"/>
</dbReference>
<dbReference type="EMBL" id="JACAGC010000022">
    <property type="protein sequence ID" value="KAF6289470.1"/>
    <property type="molecule type" value="Genomic_DNA"/>
</dbReference>
<dbReference type="PANTHER" id="PTHR23232">
    <property type="entry name" value="KRAB DOMAIN C2H2 ZINC FINGER"/>
    <property type="match status" value="1"/>
</dbReference>
<dbReference type="InterPro" id="IPR036051">
    <property type="entry name" value="KRAB_dom_sf"/>
</dbReference>
<dbReference type="PANTHER" id="PTHR23232:SF142">
    <property type="entry name" value="GASTRULA ZINC FINGER PROTEIN XLCGF57.1-LIKE-RELATED"/>
    <property type="match status" value="1"/>
</dbReference>
<name>A0A7J7SM88_RHIFE</name>
<organism evidence="2 3">
    <name type="scientific">Rhinolophus ferrumequinum</name>
    <name type="common">Greater horseshoe bat</name>
    <dbReference type="NCBI Taxonomy" id="59479"/>
    <lineage>
        <taxon>Eukaryota</taxon>
        <taxon>Metazoa</taxon>
        <taxon>Chordata</taxon>
        <taxon>Craniata</taxon>
        <taxon>Vertebrata</taxon>
        <taxon>Euteleostomi</taxon>
        <taxon>Mammalia</taxon>
        <taxon>Eutheria</taxon>
        <taxon>Laurasiatheria</taxon>
        <taxon>Chiroptera</taxon>
        <taxon>Yinpterochiroptera</taxon>
        <taxon>Rhinolophoidea</taxon>
        <taxon>Rhinolophidae</taxon>
        <taxon>Rhinolophinae</taxon>
        <taxon>Rhinolophus</taxon>
    </lineage>
</organism>
<dbReference type="CDD" id="cd07765">
    <property type="entry name" value="KRAB_A-box"/>
    <property type="match status" value="1"/>
</dbReference>
<reference evidence="2 3" key="1">
    <citation type="journal article" date="2020" name="Nature">
        <title>Six reference-quality genomes reveal evolution of bat adaptations.</title>
        <authorList>
            <person name="Jebb D."/>
            <person name="Huang Z."/>
            <person name="Pippel M."/>
            <person name="Hughes G.M."/>
            <person name="Lavrichenko K."/>
            <person name="Devanna P."/>
            <person name="Winkler S."/>
            <person name="Jermiin L.S."/>
            <person name="Skirmuntt E.C."/>
            <person name="Katzourakis A."/>
            <person name="Burkitt-Gray L."/>
            <person name="Ray D.A."/>
            <person name="Sullivan K.A.M."/>
            <person name="Roscito J.G."/>
            <person name="Kirilenko B.M."/>
            <person name="Davalos L.M."/>
            <person name="Corthals A.P."/>
            <person name="Power M.L."/>
            <person name="Jones G."/>
            <person name="Ransome R.D."/>
            <person name="Dechmann D.K.N."/>
            <person name="Locatelli A.G."/>
            <person name="Puechmaille S.J."/>
            <person name="Fedrigo O."/>
            <person name="Jarvis E.D."/>
            <person name="Hiller M."/>
            <person name="Vernes S.C."/>
            <person name="Myers E.W."/>
            <person name="Teeling E.C."/>
        </authorList>
    </citation>
    <scope>NUCLEOTIDE SEQUENCE [LARGE SCALE GENOMIC DNA]</scope>
    <source>
        <strain evidence="2">MRhiFer1</strain>
        <tissue evidence="2">Lung</tissue>
    </source>
</reference>
<dbReference type="InterPro" id="IPR050169">
    <property type="entry name" value="Krueppel_C2H2_ZnF"/>
</dbReference>
<dbReference type="SMART" id="SM00349">
    <property type="entry name" value="KRAB"/>
    <property type="match status" value="1"/>
</dbReference>
<evidence type="ECO:0000259" key="1">
    <source>
        <dbReference type="PROSITE" id="PS50805"/>
    </source>
</evidence>